<proteinExistence type="predicted"/>
<keyword evidence="2" id="KW-1185">Reference proteome</keyword>
<dbReference type="AlphaFoldDB" id="A0A139ASY5"/>
<reference evidence="1 2" key="1">
    <citation type="journal article" date="2015" name="Genome Biol. Evol.">
        <title>Phylogenomic analyses indicate that early fungi evolved digesting cell walls of algal ancestors of land plants.</title>
        <authorList>
            <person name="Chang Y."/>
            <person name="Wang S."/>
            <person name="Sekimoto S."/>
            <person name="Aerts A.L."/>
            <person name="Choi C."/>
            <person name="Clum A."/>
            <person name="LaButti K.M."/>
            <person name="Lindquist E.A."/>
            <person name="Yee Ngan C."/>
            <person name="Ohm R.A."/>
            <person name="Salamov A.A."/>
            <person name="Grigoriev I.V."/>
            <person name="Spatafora J.W."/>
            <person name="Berbee M.L."/>
        </authorList>
    </citation>
    <scope>NUCLEOTIDE SEQUENCE [LARGE SCALE GENOMIC DNA]</scope>
    <source>
        <strain evidence="1 2">JEL478</strain>
    </source>
</reference>
<dbReference type="Proteomes" id="UP000070544">
    <property type="component" value="Unassembled WGS sequence"/>
</dbReference>
<protein>
    <submittedName>
        <fullName evidence="1">Uncharacterized protein</fullName>
    </submittedName>
</protein>
<name>A0A139ASY5_GONPJ</name>
<accession>A0A139ASY5</accession>
<organism evidence="1 2">
    <name type="scientific">Gonapodya prolifera (strain JEL478)</name>
    <name type="common">Monoblepharis prolifera</name>
    <dbReference type="NCBI Taxonomy" id="1344416"/>
    <lineage>
        <taxon>Eukaryota</taxon>
        <taxon>Fungi</taxon>
        <taxon>Fungi incertae sedis</taxon>
        <taxon>Chytridiomycota</taxon>
        <taxon>Chytridiomycota incertae sedis</taxon>
        <taxon>Monoblepharidomycetes</taxon>
        <taxon>Monoblepharidales</taxon>
        <taxon>Gonapodyaceae</taxon>
        <taxon>Gonapodya</taxon>
    </lineage>
</organism>
<evidence type="ECO:0000313" key="2">
    <source>
        <dbReference type="Proteomes" id="UP000070544"/>
    </source>
</evidence>
<sequence length="296" mass="32432">MSYDEVNHIQNVFRTFPVRLSIPTHELGDVKPSQRRTKKLSPITASVSLCIGHDFLLRGSAAPCSDELDVLDVLPPRGELAEIGCQISVEGQSLNSREVEAVSNLIRQDTAWLGVLGVDWNAEKEDVLSHPPVGQNCDIESAACEGMRKDLTTIAEFPPIPTTLRNCLETPHPRHPTEISKRDQALQDANVVLPDATVVPNASPSFDTVTFALPTSWRQSQVNASTEVGSSYMVEASDYIKKDDDWEDLAFLMDSASDEDDLAFLVDSASDEDDLDFLVDSDDDDLASLMNSALSI</sequence>
<dbReference type="EMBL" id="KQ965737">
    <property type="protein sequence ID" value="KXS19829.1"/>
    <property type="molecule type" value="Genomic_DNA"/>
</dbReference>
<gene>
    <name evidence="1" type="ORF">M427DRAFT_28727</name>
</gene>
<evidence type="ECO:0000313" key="1">
    <source>
        <dbReference type="EMBL" id="KXS19829.1"/>
    </source>
</evidence>